<evidence type="ECO:0000256" key="3">
    <source>
        <dbReference type="ARBA" id="ARBA00022827"/>
    </source>
</evidence>
<dbReference type="Pfam" id="PF00941">
    <property type="entry name" value="FAD_binding_5"/>
    <property type="match status" value="1"/>
</dbReference>
<dbReference type="Pfam" id="PF01799">
    <property type="entry name" value="Fer2_2"/>
    <property type="match status" value="1"/>
</dbReference>
<comment type="caution">
    <text evidence="9">The sequence shown here is derived from an EMBL/GenBank/DDBJ whole genome shotgun (WGS) entry which is preliminary data.</text>
</comment>
<dbReference type="SUPFAM" id="SSF55447">
    <property type="entry name" value="CO dehydrogenase flavoprotein C-terminal domain-like"/>
    <property type="match status" value="1"/>
</dbReference>
<dbReference type="InterPro" id="IPR012175">
    <property type="entry name" value="Xanth_DH_ssu_bac"/>
</dbReference>
<evidence type="ECO:0000256" key="6">
    <source>
        <dbReference type="SAM" id="MobiDB-lite"/>
    </source>
</evidence>
<evidence type="ECO:0000256" key="2">
    <source>
        <dbReference type="ARBA" id="ARBA00022723"/>
    </source>
</evidence>
<dbReference type="PANTHER" id="PTHR42659">
    <property type="entry name" value="XANTHINE DEHYDROGENASE SUBUNIT C-RELATED"/>
    <property type="match status" value="1"/>
</dbReference>
<dbReference type="CDD" id="cd00207">
    <property type="entry name" value="fer2"/>
    <property type="match status" value="1"/>
</dbReference>
<dbReference type="InterPro" id="IPR016169">
    <property type="entry name" value="FAD-bd_PCMH_sub2"/>
</dbReference>
<keyword evidence="4" id="KW-0560">Oxidoreductase</keyword>
<dbReference type="EMBL" id="JZWV01000162">
    <property type="protein sequence ID" value="KJY36415.1"/>
    <property type="molecule type" value="Genomic_DNA"/>
</dbReference>
<dbReference type="Proteomes" id="UP000033551">
    <property type="component" value="Unassembled WGS sequence"/>
</dbReference>
<evidence type="ECO:0000313" key="9">
    <source>
        <dbReference type="EMBL" id="KJY36415.1"/>
    </source>
</evidence>
<dbReference type="InterPro" id="IPR051312">
    <property type="entry name" value="Diverse_Substr_Oxidored"/>
</dbReference>
<evidence type="ECO:0000256" key="5">
    <source>
        <dbReference type="ARBA" id="ARBA00023004"/>
    </source>
</evidence>
<dbReference type="Gene3D" id="3.30.465.10">
    <property type="match status" value="1"/>
</dbReference>
<accession>A0A0F4JQF3</accession>
<dbReference type="Gene3D" id="3.30.43.10">
    <property type="entry name" value="Uridine Diphospho-n-acetylenolpyruvylglucosamine Reductase, domain 2"/>
    <property type="match status" value="1"/>
</dbReference>
<dbReference type="AlphaFoldDB" id="A0A0F4JQF3"/>
<keyword evidence="2" id="KW-0479">Metal-binding</keyword>
<dbReference type="GO" id="GO:0016491">
    <property type="term" value="F:oxidoreductase activity"/>
    <property type="evidence" value="ECO:0007669"/>
    <property type="project" value="UniProtKB-KW"/>
</dbReference>
<dbReference type="Gene3D" id="3.10.20.30">
    <property type="match status" value="1"/>
</dbReference>
<feature type="domain" description="2Fe-2S ferredoxin-type" evidence="7">
    <location>
        <begin position="8"/>
        <end position="91"/>
    </location>
</feature>
<keyword evidence="5" id="KW-0408">Iron</keyword>
<dbReference type="InterPro" id="IPR016166">
    <property type="entry name" value="FAD-bd_PCMH"/>
</dbReference>
<name>A0A0F4JQF3_9ACTN</name>
<dbReference type="OrthoDB" id="159930at2"/>
<dbReference type="InterPro" id="IPR016167">
    <property type="entry name" value="FAD-bd_PCMH_sub1"/>
</dbReference>
<dbReference type="RefSeq" id="WP_045946707.1">
    <property type="nucleotide sequence ID" value="NZ_JZWV01000162.1"/>
</dbReference>
<proteinExistence type="predicted"/>
<dbReference type="InterPro" id="IPR001041">
    <property type="entry name" value="2Fe-2S_ferredoxin-type"/>
</dbReference>
<dbReference type="SUPFAM" id="SSF54292">
    <property type="entry name" value="2Fe-2S ferredoxin-like"/>
    <property type="match status" value="1"/>
</dbReference>
<evidence type="ECO:0000313" key="10">
    <source>
        <dbReference type="Proteomes" id="UP000033551"/>
    </source>
</evidence>
<dbReference type="InterPro" id="IPR036884">
    <property type="entry name" value="2Fe-2S-bd_dom_sf"/>
</dbReference>
<dbReference type="SUPFAM" id="SSF47741">
    <property type="entry name" value="CO dehydrogenase ISP C-domain like"/>
    <property type="match status" value="1"/>
</dbReference>
<dbReference type="PROSITE" id="PS51387">
    <property type="entry name" value="FAD_PCMH"/>
    <property type="match status" value="1"/>
</dbReference>
<dbReference type="InterPro" id="IPR036010">
    <property type="entry name" value="2Fe-2S_ferredoxin-like_sf"/>
</dbReference>
<evidence type="ECO:0000259" key="8">
    <source>
        <dbReference type="PROSITE" id="PS51387"/>
    </source>
</evidence>
<organism evidence="9 10">
    <name type="scientific">Streptomyces katrae</name>
    <dbReference type="NCBI Taxonomy" id="68223"/>
    <lineage>
        <taxon>Bacteria</taxon>
        <taxon>Bacillati</taxon>
        <taxon>Actinomycetota</taxon>
        <taxon>Actinomycetes</taxon>
        <taxon>Kitasatosporales</taxon>
        <taxon>Streptomycetaceae</taxon>
        <taxon>Streptomyces</taxon>
    </lineage>
</organism>
<keyword evidence="3" id="KW-0274">FAD</keyword>
<dbReference type="InterPro" id="IPR002346">
    <property type="entry name" value="Mopterin_DH_FAD-bd"/>
</dbReference>
<sequence length="501" mass="52505">MATSTPTPLITVNGKETPLAPAAPHTTVLDFLRERGLTGTKEGCAEGECGACSVLVARPGVDKPTDWVAVNACLVPAAALDGQEVITSEGLATPGEPGTPPALHPVQEEMAVRGGSQCGYCTPGFVCSMAAEYYRPDRCAHAAPPDGAGSGHGHPEHGDPEHGPNGFDLHALSGNLCRCTGYRPIRDAAFAVGTPAGDDPLALRREQSPPAPAATAYTRDDSTFLRPGSLAEALELLRERPGAVVVAGSTDWGVEVNIRSRRADCVIAIDRLPELRSLHVASDHIEIGAAQTLTEIERRLDGTVPLLAELFPQFASRLIRNSATLGGNLGTGSPIGDSPPVLLALEASVVLADADGEREVPLGDYFTGYRQSVRRPGELIRAVRIPLPLSPVTAFHKIAKRRFDDISSVAVAFALDIQDGIVRKARIGLGGVAATPLRALATEAALEGRAWTAETAEAAAEVLKAQGTPMDDHRASAAYRSAMLGQSLLKLYSQTTEAVSS</sequence>
<dbReference type="STRING" id="68223.GCA_002028425_01074"/>
<evidence type="ECO:0000256" key="1">
    <source>
        <dbReference type="ARBA" id="ARBA00022630"/>
    </source>
</evidence>
<dbReference type="PATRIC" id="fig|68223.7.peg.4446"/>
<dbReference type="PROSITE" id="PS00197">
    <property type="entry name" value="2FE2S_FER_1"/>
    <property type="match status" value="1"/>
</dbReference>
<dbReference type="Pfam" id="PF00111">
    <property type="entry name" value="Fer2"/>
    <property type="match status" value="1"/>
</dbReference>
<dbReference type="PIRSF" id="PIRSF036557">
    <property type="entry name" value="XdhA_RC"/>
    <property type="match status" value="1"/>
</dbReference>
<feature type="region of interest" description="Disordered" evidence="6">
    <location>
        <begin position="145"/>
        <end position="167"/>
    </location>
</feature>
<dbReference type="InterPro" id="IPR012675">
    <property type="entry name" value="Beta-grasp_dom_sf"/>
</dbReference>
<reference evidence="9 10" key="1">
    <citation type="submission" date="2015-02" db="EMBL/GenBank/DDBJ databases">
        <authorList>
            <person name="Ju K.-S."/>
            <person name="Doroghazi J.R."/>
            <person name="Metcalf W."/>
        </authorList>
    </citation>
    <scope>NUCLEOTIDE SEQUENCE [LARGE SCALE GENOMIC DNA]</scope>
    <source>
        <strain evidence="9 10">NRRL ISP-5550</strain>
    </source>
</reference>
<dbReference type="Gene3D" id="1.10.150.120">
    <property type="entry name" value="[2Fe-2S]-binding domain"/>
    <property type="match status" value="1"/>
</dbReference>
<dbReference type="SUPFAM" id="SSF56176">
    <property type="entry name" value="FAD-binding/transporter-associated domain-like"/>
    <property type="match status" value="1"/>
</dbReference>
<evidence type="ECO:0000256" key="4">
    <source>
        <dbReference type="ARBA" id="ARBA00023002"/>
    </source>
</evidence>
<protein>
    <submittedName>
        <fullName evidence="9">Dehydrogenase</fullName>
    </submittedName>
</protein>
<dbReference type="PROSITE" id="PS51085">
    <property type="entry name" value="2FE2S_FER_2"/>
    <property type="match status" value="1"/>
</dbReference>
<feature type="compositionally biased region" description="Basic and acidic residues" evidence="6">
    <location>
        <begin position="153"/>
        <end position="162"/>
    </location>
</feature>
<dbReference type="GO" id="GO:0051537">
    <property type="term" value="F:2 iron, 2 sulfur cluster binding"/>
    <property type="evidence" value="ECO:0007669"/>
    <property type="project" value="InterPro"/>
</dbReference>
<dbReference type="InterPro" id="IPR002888">
    <property type="entry name" value="2Fe-2S-bd"/>
</dbReference>
<dbReference type="InterPro" id="IPR005107">
    <property type="entry name" value="CO_DH_flav_C"/>
</dbReference>
<dbReference type="Gene3D" id="3.30.390.50">
    <property type="entry name" value="CO dehydrogenase flavoprotein, C-terminal domain"/>
    <property type="match status" value="1"/>
</dbReference>
<dbReference type="InterPro" id="IPR036318">
    <property type="entry name" value="FAD-bd_PCMH-like_sf"/>
</dbReference>
<dbReference type="Pfam" id="PF03450">
    <property type="entry name" value="CO_deh_flav_C"/>
    <property type="match status" value="1"/>
</dbReference>
<dbReference type="PANTHER" id="PTHR42659:SF2">
    <property type="entry name" value="XANTHINE DEHYDROGENASE SUBUNIT C-RELATED"/>
    <property type="match status" value="1"/>
</dbReference>
<dbReference type="GO" id="GO:0046872">
    <property type="term" value="F:metal ion binding"/>
    <property type="evidence" value="ECO:0007669"/>
    <property type="project" value="UniProtKB-KW"/>
</dbReference>
<dbReference type="SMART" id="SM01092">
    <property type="entry name" value="CO_deh_flav_C"/>
    <property type="match status" value="1"/>
</dbReference>
<keyword evidence="10" id="KW-1185">Reference proteome</keyword>
<keyword evidence="1" id="KW-0285">Flavoprotein</keyword>
<dbReference type="InterPro" id="IPR036683">
    <property type="entry name" value="CO_DH_flav_C_dom_sf"/>
</dbReference>
<evidence type="ECO:0000259" key="7">
    <source>
        <dbReference type="PROSITE" id="PS51085"/>
    </source>
</evidence>
<gene>
    <name evidence="9" type="ORF">VR44_08095</name>
</gene>
<feature type="domain" description="FAD-binding PCMH-type" evidence="8">
    <location>
        <begin position="217"/>
        <end position="390"/>
    </location>
</feature>
<dbReference type="GO" id="GO:0071949">
    <property type="term" value="F:FAD binding"/>
    <property type="evidence" value="ECO:0007669"/>
    <property type="project" value="InterPro"/>
</dbReference>
<dbReference type="InterPro" id="IPR006058">
    <property type="entry name" value="2Fe2S_fd_BS"/>
</dbReference>